<gene>
    <name evidence="1" type="ORF">CH341_07200</name>
</gene>
<dbReference type="GO" id="GO:0006313">
    <property type="term" value="P:DNA transposition"/>
    <property type="evidence" value="ECO:0007669"/>
    <property type="project" value="InterPro"/>
</dbReference>
<reference evidence="1 2" key="1">
    <citation type="submission" date="2017-07" db="EMBL/GenBank/DDBJ databases">
        <title>Draft Genome Sequences of Select Purple Nonsulfur Bacteria.</title>
        <authorList>
            <person name="Lasarre B."/>
            <person name="Mckinlay J.B."/>
        </authorList>
    </citation>
    <scope>NUCLEOTIDE SEQUENCE [LARGE SCALE GENOMIC DNA]</scope>
    <source>
        <strain evidence="1 2">DSM 5909</strain>
    </source>
</reference>
<sequence>MSNLDPMLEPNGAVHRIEVISGTGRRRRFSADDKARIVEETLAPGAVVSEIARRHGLMPQQLFTWRRLARQPVARAPAVEAPMFVPAVVDARSPDPAARRRRTLRNRKVADVAGTIALEIDGVSVRIDRGAEVGTVAAVIRALRARP</sequence>
<dbReference type="Pfam" id="PF01527">
    <property type="entry name" value="HTH_Tnp_1"/>
    <property type="match status" value="1"/>
</dbReference>
<name>A0A327L3P1_9BRAD</name>
<dbReference type="EMBL" id="NPEX01000033">
    <property type="protein sequence ID" value="RAI44804.1"/>
    <property type="molecule type" value="Genomic_DNA"/>
</dbReference>
<keyword evidence="2" id="KW-1185">Reference proteome</keyword>
<dbReference type="SUPFAM" id="SSF48295">
    <property type="entry name" value="TrpR-like"/>
    <property type="match status" value="1"/>
</dbReference>
<dbReference type="Proteomes" id="UP000249130">
    <property type="component" value="Unassembled WGS sequence"/>
</dbReference>
<dbReference type="GO" id="GO:0004803">
    <property type="term" value="F:transposase activity"/>
    <property type="evidence" value="ECO:0007669"/>
    <property type="project" value="InterPro"/>
</dbReference>
<dbReference type="InterPro" id="IPR002514">
    <property type="entry name" value="Transposase_8"/>
</dbReference>
<organism evidence="1 2">
    <name type="scientific">Rhodoplanes roseus</name>
    <dbReference type="NCBI Taxonomy" id="29409"/>
    <lineage>
        <taxon>Bacteria</taxon>
        <taxon>Pseudomonadati</taxon>
        <taxon>Pseudomonadota</taxon>
        <taxon>Alphaproteobacteria</taxon>
        <taxon>Hyphomicrobiales</taxon>
        <taxon>Nitrobacteraceae</taxon>
        <taxon>Rhodoplanes</taxon>
    </lineage>
</organism>
<comment type="caution">
    <text evidence="1">The sequence shown here is derived from an EMBL/GenBank/DDBJ whole genome shotgun (WGS) entry which is preliminary data.</text>
</comment>
<evidence type="ECO:0008006" key="3">
    <source>
        <dbReference type="Google" id="ProtNLM"/>
    </source>
</evidence>
<evidence type="ECO:0000313" key="2">
    <source>
        <dbReference type="Proteomes" id="UP000249130"/>
    </source>
</evidence>
<accession>A0A327L3P1</accession>
<dbReference type="NCBIfam" id="NF047595">
    <property type="entry name" value="IS66_ISRel24_TnpA"/>
    <property type="match status" value="1"/>
</dbReference>
<dbReference type="InterPro" id="IPR010921">
    <property type="entry name" value="Trp_repressor/repl_initiator"/>
</dbReference>
<dbReference type="PANTHER" id="PTHR37936">
    <property type="entry name" value="TRANSPOSASE INSC FOR INSERTION ELEMENT IS2A-RELATED"/>
    <property type="match status" value="1"/>
</dbReference>
<protein>
    <recommendedName>
        <fullName evidence="3">Transposase</fullName>
    </recommendedName>
</protein>
<dbReference type="PANTHER" id="PTHR37936:SF3">
    <property type="entry name" value="TRANSPOSASE INSC FOR INSERTION ELEMENT IS2A-RELATED"/>
    <property type="match status" value="1"/>
</dbReference>
<evidence type="ECO:0000313" key="1">
    <source>
        <dbReference type="EMBL" id="RAI44804.1"/>
    </source>
</evidence>
<dbReference type="AlphaFoldDB" id="A0A327L3P1"/>
<dbReference type="OrthoDB" id="7476756at2"/>
<dbReference type="RefSeq" id="WP_111418359.1">
    <property type="nucleotide sequence ID" value="NZ_NPEX01000033.1"/>
</dbReference>
<dbReference type="GO" id="GO:0043565">
    <property type="term" value="F:sequence-specific DNA binding"/>
    <property type="evidence" value="ECO:0007669"/>
    <property type="project" value="InterPro"/>
</dbReference>
<proteinExistence type="predicted"/>